<reference evidence="2 3" key="1">
    <citation type="submission" date="2014-03" db="EMBL/GenBank/DDBJ databases">
        <title>The draft genome sequence of Marivita geojedonensis KCTC 23882.</title>
        <authorList>
            <person name="Lai Q."/>
            <person name="Shao Z."/>
        </authorList>
    </citation>
    <scope>NUCLEOTIDE SEQUENCE [LARGE SCALE GENOMIC DNA]</scope>
    <source>
        <strain evidence="2 3">DPG-138</strain>
    </source>
</reference>
<feature type="transmembrane region" description="Helical" evidence="1">
    <location>
        <begin position="56"/>
        <end position="83"/>
    </location>
</feature>
<evidence type="ECO:0000313" key="3">
    <source>
        <dbReference type="Proteomes" id="UP000193926"/>
    </source>
</evidence>
<dbReference type="RefSeq" id="WP_085641659.1">
    <property type="nucleotide sequence ID" value="NZ_JFKC01000053.1"/>
</dbReference>
<sequence length="232" mass="24626">MSVFADPGSRSYARVAGALYLLIAISGGFAIAFVPAQLYVPGDLAASVQSLIDARGMFLAGIAGDVTMMVSELLVTPMLFFMFRSINPTLSLAAALARLTMVTTMAVMLMFHAAMLAFADGSALTAFSGEERMQLAGVMLYAHDSGVWVWQIFFSLHLWLLGALILKSGLFPRLLGLGLIVGGAGYILDSAFAFAFPEVAALGLLRAVLLGIVTLSEIGFALWLLIKGPRQV</sequence>
<dbReference type="STRING" id="1123756.MGEO_20725"/>
<dbReference type="InterPro" id="IPR025495">
    <property type="entry name" value="DUF4386"/>
</dbReference>
<keyword evidence="3" id="KW-1185">Reference proteome</keyword>
<keyword evidence="1" id="KW-0812">Transmembrane</keyword>
<accession>A0A1X4N7I9</accession>
<dbReference type="Proteomes" id="UP000193926">
    <property type="component" value="Unassembled WGS sequence"/>
</dbReference>
<dbReference type="Pfam" id="PF14329">
    <property type="entry name" value="DUF4386"/>
    <property type="match status" value="1"/>
</dbReference>
<dbReference type="AlphaFoldDB" id="A0A1X4N7I9"/>
<keyword evidence="1" id="KW-1133">Transmembrane helix</keyword>
<protein>
    <recommendedName>
        <fullName evidence="4">DUF4386 domain-containing protein</fullName>
    </recommendedName>
</protein>
<organism evidence="2 3">
    <name type="scientific">Marivita geojedonensis</name>
    <dbReference type="NCBI Taxonomy" id="1123756"/>
    <lineage>
        <taxon>Bacteria</taxon>
        <taxon>Pseudomonadati</taxon>
        <taxon>Pseudomonadota</taxon>
        <taxon>Alphaproteobacteria</taxon>
        <taxon>Rhodobacterales</taxon>
        <taxon>Roseobacteraceae</taxon>
        <taxon>Marivita</taxon>
    </lineage>
</organism>
<comment type="caution">
    <text evidence="2">The sequence shown here is derived from an EMBL/GenBank/DDBJ whole genome shotgun (WGS) entry which is preliminary data.</text>
</comment>
<feature type="transmembrane region" description="Helical" evidence="1">
    <location>
        <begin position="202"/>
        <end position="226"/>
    </location>
</feature>
<dbReference type="EMBL" id="JFKC01000053">
    <property type="protein sequence ID" value="OSQ42169.1"/>
    <property type="molecule type" value="Genomic_DNA"/>
</dbReference>
<feature type="transmembrane region" description="Helical" evidence="1">
    <location>
        <begin position="148"/>
        <end position="167"/>
    </location>
</feature>
<keyword evidence="1" id="KW-0472">Membrane</keyword>
<proteinExistence type="predicted"/>
<gene>
    <name evidence="2" type="ORF">MGEO_20725</name>
</gene>
<evidence type="ECO:0000313" key="2">
    <source>
        <dbReference type="EMBL" id="OSQ42169.1"/>
    </source>
</evidence>
<feature type="transmembrane region" description="Helical" evidence="1">
    <location>
        <begin position="12"/>
        <end position="36"/>
    </location>
</feature>
<evidence type="ECO:0008006" key="4">
    <source>
        <dbReference type="Google" id="ProtNLM"/>
    </source>
</evidence>
<evidence type="ECO:0000256" key="1">
    <source>
        <dbReference type="SAM" id="Phobius"/>
    </source>
</evidence>
<feature type="transmembrane region" description="Helical" evidence="1">
    <location>
        <begin position="174"/>
        <end position="196"/>
    </location>
</feature>
<name>A0A1X4N7I9_9RHOB</name>
<dbReference type="OrthoDB" id="1160166at2"/>
<feature type="transmembrane region" description="Helical" evidence="1">
    <location>
        <begin position="95"/>
        <end position="119"/>
    </location>
</feature>